<keyword evidence="10 13" id="KW-0408">Iron</keyword>
<dbReference type="PANTHER" id="PTHR46300">
    <property type="entry name" value="P450, PUTATIVE (EUROFUNG)-RELATED-RELATED"/>
    <property type="match status" value="1"/>
</dbReference>
<feature type="binding site" description="axial binding residue" evidence="13">
    <location>
        <position position="393"/>
    </location>
    <ligand>
        <name>heme</name>
        <dbReference type="ChEBI" id="CHEBI:30413"/>
    </ligand>
    <ligandPart>
        <name>Fe</name>
        <dbReference type="ChEBI" id="CHEBI:18248"/>
    </ligandPart>
</feature>
<evidence type="ECO:0000256" key="2">
    <source>
        <dbReference type="ARBA" id="ARBA00004167"/>
    </source>
</evidence>
<evidence type="ECO:0000313" key="16">
    <source>
        <dbReference type="Proteomes" id="UP000184267"/>
    </source>
</evidence>
<dbReference type="SUPFAM" id="SSF48264">
    <property type="entry name" value="Cytochrome P450"/>
    <property type="match status" value="1"/>
</dbReference>
<dbReference type="PANTHER" id="PTHR46300:SF7">
    <property type="entry name" value="P450, PUTATIVE (EUROFUNG)-RELATED"/>
    <property type="match status" value="1"/>
</dbReference>
<keyword evidence="11 14" id="KW-0503">Monooxygenase</keyword>
<dbReference type="GO" id="GO:0004497">
    <property type="term" value="F:monooxygenase activity"/>
    <property type="evidence" value="ECO:0007669"/>
    <property type="project" value="UniProtKB-KW"/>
</dbReference>
<keyword evidence="9 14" id="KW-0560">Oxidoreductase</keyword>
<evidence type="ECO:0000256" key="11">
    <source>
        <dbReference type="ARBA" id="ARBA00023033"/>
    </source>
</evidence>
<protein>
    <submittedName>
        <fullName evidence="15">O-methylsterigmatocystin oxidoreductase</fullName>
    </submittedName>
</protein>
<comment type="caution">
    <text evidence="15">The sequence shown here is derived from an EMBL/GenBank/DDBJ whole genome shotgun (WGS) entry which is preliminary data.</text>
</comment>
<evidence type="ECO:0000256" key="5">
    <source>
        <dbReference type="ARBA" id="ARBA00022617"/>
    </source>
</evidence>
<dbReference type="GO" id="GO:0016705">
    <property type="term" value="F:oxidoreductase activity, acting on paired donors, with incorporation or reduction of molecular oxygen"/>
    <property type="evidence" value="ECO:0007669"/>
    <property type="project" value="InterPro"/>
</dbReference>
<dbReference type="InterPro" id="IPR050364">
    <property type="entry name" value="Cytochrome_P450_fung"/>
</dbReference>
<comment type="subcellular location">
    <subcellularLocation>
        <location evidence="2">Membrane</location>
        <topology evidence="2">Single-pass membrane protein</topology>
    </subcellularLocation>
</comment>
<keyword evidence="8" id="KW-1133">Transmembrane helix</keyword>
<dbReference type="PRINTS" id="PR00463">
    <property type="entry name" value="EP450I"/>
</dbReference>
<comment type="cofactor">
    <cofactor evidence="1 13">
        <name>heme</name>
        <dbReference type="ChEBI" id="CHEBI:30413"/>
    </cofactor>
</comment>
<evidence type="ECO:0000256" key="3">
    <source>
        <dbReference type="ARBA" id="ARBA00005179"/>
    </source>
</evidence>
<accession>A0A1M2VTY3</accession>
<evidence type="ECO:0000256" key="6">
    <source>
        <dbReference type="ARBA" id="ARBA00022692"/>
    </source>
</evidence>
<dbReference type="GO" id="GO:0016020">
    <property type="term" value="C:membrane"/>
    <property type="evidence" value="ECO:0007669"/>
    <property type="project" value="UniProtKB-SubCell"/>
</dbReference>
<dbReference type="CDD" id="cd11065">
    <property type="entry name" value="CYP64-like"/>
    <property type="match status" value="1"/>
</dbReference>
<dbReference type="InterPro" id="IPR036396">
    <property type="entry name" value="Cyt_P450_sf"/>
</dbReference>
<dbReference type="GO" id="GO:0005506">
    <property type="term" value="F:iron ion binding"/>
    <property type="evidence" value="ECO:0007669"/>
    <property type="project" value="InterPro"/>
</dbReference>
<dbReference type="Proteomes" id="UP000184267">
    <property type="component" value="Unassembled WGS sequence"/>
</dbReference>
<dbReference type="Pfam" id="PF00067">
    <property type="entry name" value="p450"/>
    <property type="match status" value="1"/>
</dbReference>
<organism evidence="15 16">
    <name type="scientific">Trametes pubescens</name>
    <name type="common">White-rot fungus</name>
    <dbReference type="NCBI Taxonomy" id="154538"/>
    <lineage>
        <taxon>Eukaryota</taxon>
        <taxon>Fungi</taxon>
        <taxon>Dikarya</taxon>
        <taxon>Basidiomycota</taxon>
        <taxon>Agaricomycotina</taxon>
        <taxon>Agaricomycetes</taxon>
        <taxon>Polyporales</taxon>
        <taxon>Polyporaceae</taxon>
        <taxon>Trametes</taxon>
    </lineage>
</organism>
<name>A0A1M2VTY3_TRAPU</name>
<dbReference type="STRING" id="154538.A0A1M2VTY3"/>
<dbReference type="Gene3D" id="1.10.630.10">
    <property type="entry name" value="Cytochrome P450"/>
    <property type="match status" value="1"/>
</dbReference>
<evidence type="ECO:0000256" key="10">
    <source>
        <dbReference type="ARBA" id="ARBA00023004"/>
    </source>
</evidence>
<dbReference type="InterPro" id="IPR001128">
    <property type="entry name" value="Cyt_P450"/>
</dbReference>
<keyword evidence="12" id="KW-0472">Membrane</keyword>
<dbReference type="InterPro" id="IPR002401">
    <property type="entry name" value="Cyt_P450_E_grp-I"/>
</dbReference>
<proteinExistence type="inferred from homology"/>
<gene>
    <name evidence="15" type="ORF">TRAPUB_12410</name>
</gene>
<dbReference type="OrthoDB" id="2789670at2759"/>
<sequence length="447" mass="50909">MFAERMFHEWGKTFGDIVYFEIFRTPAIVLNSLEAARDLLDKHSTIYSDRPRLVLLMEMLRSCTLVGVPYGDQFRKHRKWMFDAAGNKPMLHGYHNIQYREVRRLLLNLFRQPDKLSEHLHLYLAGMLLEITFGRPVRTVNNKLVCLAERVISRMNQAGRAGSVPVDFVPILRHIPSWMPGISFKRNAKVVHRYMEEYLDTGYNAVTSAMDEIQAAGTGEPCIFCQVLEQYGGDPTPAEADNIKGLAIDVYGAGVEMTRAALRTFVLAMTRERDVLRKVQEELDQVVGCERFPDFTDRESLPYVNALLEEVYRWNPPAPMAVPHRITVDDRYREYDIPAGCMVIPNIWAMLHDAKYFPEPEEFRPERHLEGDAEAGNYVLPSSFVFGFGHRACPGQALADASIWLGIASTVALFDILKPLDESGKEYTPPAKFTSAFTRSAPMMNYA</sequence>
<reference evidence="15 16" key="1">
    <citation type="submission" date="2016-10" db="EMBL/GenBank/DDBJ databases">
        <title>Genome sequence of the basidiomycete white-rot fungus Trametes pubescens.</title>
        <authorList>
            <person name="Makela M.R."/>
            <person name="Granchi Z."/>
            <person name="Peng M."/>
            <person name="De Vries R.P."/>
            <person name="Grigoriev I."/>
            <person name="Riley R."/>
            <person name="Hilden K."/>
        </authorList>
    </citation>
    <scope>NUCLEOTIDE SEQUENCE [LARGE SCALE GENOMIC DNA]</scope>
    <source>
        <strain evidence="15 16">FBCC735</strain>
    </source>
</reference>
<comment type="similarity">
    <text evidence="4 14">Belongs to the cytochrome P450 family.</text>
</comment>
<evidence type="ECO:0000256" key="1">
    <source>
        <dbReference type="ARBA" id="ARBA00001971"/>
    </source>
</evidence>
<dbReference type="EMBL" id="MNAD01000689">
    <property type="protein sequence ID" value="OJT11069.1"/>
    <property type="molecule type" value="Genomic_DNA"/>
</dbReference>
<dbReference type="GO" id="GO:0020037">
    <property type="term" value="F:heme binding"/>
    <property type="evidence" value="ECO:0007669"/>
    <property type="project" value="InterPro"/>
</dbReference>
<evidence type="ECO:0000256" key="12">
    <source>
        <dbReference type="ARBA" id="ARBA00023136"/>
    </source>
</evidence>
<dbReference type="InterPro" id="IPR017972">
    <property type="entry name" value="Cyt_P450_CS"/>
</dbReference>
<dbReference type="OMA" id="GWIREHK"/>
<evidence type="ECO:0000256" key="4">
    <source>
        <dbReference type="ARBA" id="ARBA00010617"/>
    </source>
</evidence>
<dbReference type="AlphaFoldDB" id="A0A1M2VTY3"/>
<keyword evidence="5 13" id="KW-0349">Heme</keyword>
<evidence type="ECO:0000256" key="9">
    <source>
        <dbReference type="ARBA" id="ARBA00023002"/>
    </source>
</evidence>
<evidence type="ECO:0000256" key="7">
    <source>
        <dbReference type="ARBA" id="ARBA00022723"/>
    </source>
</evidence>
<evidence type="ECO:0000256" key="13">
    <source>
        <dbReference type="PIRSR" id="PIRSR602401-1"/>
    </source>
</evidence>
<evidence type="ECO:0000256" key="14">
    <source>
        <dbReference type="RuleBase" id="RU000461"/>
    </source>
</evidence>
<comment type="pathway">
    <text evidence="3">Secondary metabolite biosynthesis.</text>
</comment>
<dbReference type="PROSITE" id="PS00086">
    <property type="entry name" value="CYTOCHROME_P450"/>
    <property type="match status" value="1"/>
</dbReference>
<evidence type="ECO:0000256" key="8">
    <source>
        <dbReference type="ARBA" id="ARBA00022989"/>
    </source>
</evidence>
<evidence type="ECO:0000313" key="15">
    <source>
        <dbReference type="EMBL" id="OJT11069.1"/>
    </source>
</evidence>
<keyword evidence="7 13" id="KW-0479">Metal-binding</keyword>
<keyword evidence="16" id="KW-1185">Reference proteome</keyword>
<keyword evidence="6" id="KW-0812">Transmembrane</keyword>